<gene>
    <name evidence="1" type="ORF">C8E87_6836</name>
</gene>
<sequence length="232" mass="25935">MTAERPPICFYYGNGKLVDLAEYPRVVLQPDFYKPEEIAFLKSKGVHVLAYLTLSEDTGPPAVWQRTEVNPDWGGKFVHVGHPEWVSHVVGQARAALDNGFDGLFLDTLNVELTFPEDVPHLLTLVAALRAEAGPAYILANRGFGMLPRLAELVDGVVFESFSARWTDEGYAAWPPDTLEFHAQIAEQLLRLQLDLYALDYADDPGLTDFAIRRARQFGMQCIVSDRALSRV</sequence>
<reference evidence="1 2" key="1">
    <citation type="submission" date="2019-03" db="EMBL/GenBank/DDBJ databases">
        <title>Sequencing the genomes of 1000 actinobacteria strains.</title>
        <authorList>
            <person name="Klenk H.-P."/>
        </authorList>
    </citation>
    <scope>NUCLEOTIDE SEQUENCE [LARGE SCALE GENOMIC DNA]</scope>
    <source>
        <strain evidence="1 2">DSM 43805</strain>
    </source>
</reference>
<evidence type="ECO:0000313" key="2">
    <source>
        <dbReference type="Proteomes" id="UP000294901"/>
    </source>
</evidence>
<dbReference type="PANTHER" id="PTHR35882:SF2">
    <property type="entry name" value="PELA"/>
    <property type="match status" value="1"/>
</dbReference>
<protein>
    <submittedName>
        <fullName evidence="1">Endo-alpha-1,4-polygalactosaminidase (GH114 family)</fullName>
    </submittedName>
</protein>
<dbReference type="OrthoDB" id="9795486at2"/>
<proteinExistence type="predicted"/>
<keyword evidence="2" id="KW-1185">Reference proteome</keyword>
<organism evidence="1 2">
    <name type="scientific">Paractinoplanes brasiliensis</name>
    <dbReference type="NCBI Taxonomy" id="52695"/>
    <lineage>
        <taxon>Bacteria</taxon>
        <taxon>Bacillati</taxon>
        <taxon>Actinomycetota</taxon>
        <taxon>Actinomycetes</taxon>
        <taxon>Micromonosporales</taxon>
        <taxon>Micromonosporaceae</taxon>
        <taxon>Paractinoplanes</taxon>
    </lineage>
</organism>
<accession>A0A4R6J7C5</accession>
<dbReference type="Proteomes" id="UP000294901">
    <property type="component" value="Unassembled WGS sequence"/>
</dbReference>
<dbReference type="Gene3D" id="3.20.20.70">
    <property type="entry name" value="Aldolase class I"/>
    <property type="match status" value="1"/>
</dbReference>
<dbReference type="AlphaFoldDB" id="A0A4R6J7C5"/>
<dbReference type="InterPro" id="IPR013785">
    <property type="entry name" value="Aldolase_TIM"/>
</dbReference>
<dbReference type="PANTHER" id="PTHR35882">
    <property type="entry name" value="PELA"/>
    <property type="match status" value="1"/>
</dbReference>
<evidence type="ECO:0000313" key="1">
    <source>
        <dbReference type="EMBL" id="TDO31414.1"/>
    </source>
</evidence>
<dbReference type="InterPro" id="IPR017853">
    <property type="entry name" value="GH"/>
</dbReference>
<dbReference type="EMBL" id="SNWR01000002">
    <property type="protein sequence ID" value="TDO31414.1"/>
    <property type="molecule type" value="Genomic_DNA"/>
</dbReference>
<name>A0A4R6J7C5_9ACTN</name>
<dbReference type="RefSeq" id="WP_133877531.1">
    <property type="nucleotide sequence ID" value="NZ_BOMD01000077.1"/>
</dbReference>
<dbReference type="SUPFAM" id="SSF51445">
    <property type="entry name" value="(Trans)glycosidases"/>
    <property type="match status" value="1"/>
</dbReference>
<comment type="caution">
    <text evidence="1">The sequence shown here is derived from an EMBL/GenBank/DDBJ whole genome shotgun (WGS) entry which is preliminary data.</text>
</comment>